<comment type="caution">
    <text evidence="2">The sequence shown here is derived from an EMBL/GenBank/DDBJ whole genome shotgun (WGS) entry which is preliminary data.</text>
</comment>
<keyword evidence="1" id="KW-1133">Transmembrane helix</keyword>
<dbReference type="InterPro" id="IPR017853">
    <property type="entry name" value="GH"/>
</dbReference>
<protein>
    <recommendedName>
        <fullName evidence="4">Fibronectin type-III domain-containing protein</fullName>
    </recommendedName>
</protein>
<dbReference type="Gene3D" id="2.70.98.60">
    <property type="entry name" value="alpha-galactosidase from lactobacil brevis"/>
    <property type="match status" value="1"/>
</dbReference>
<evidence type="ECO:0000313" key="2">
    <source>
        <dbReference type="EMBL" id="MDW5595127.1"/>
    </source>
</evidence>
<dbReference type="EMBL" id="JAWSTH010000027">
    <property type="protein sequence ID" value="MDW5595127.1"/>
    <property type="molecule type" value="Genomic_DNA"/>
</dbReference>
<feature type="transmembrane region" description="Helical" evidence="1">
    <location>
        <begin position="38"/>
        <end position="59"/>
    </location>
</feature>
<dbReference type="Proteomes" id="UP001284601">
    <property type="component" value="Unassembled WGS sequence"/>
</dbReference>
<dbReference type="SUPFAM" id="SSF51445">
    <property type="entry name" value="(Trans)glycosidases"/>
    <property type="match status" value="1"/>
</dbReference>
<accession>A0ABU4HP98</accession>
<organism evidence="2 3">
    <name type="scientific">Conexibacter stalactiti</name>
    <dbReference type="NCBI Taxonomy" id="1940611"/>
    <lineage>
        <taxon>Bacteria</taxon>
        <taxon>Bacillati</taxon>
        <taxon>Actinomycetota</taxon>
        <taxon>Thermoleophilia</taxon>
        <taxon>Solirubrobacterales</taxon>
        <taxon>Conexibacteraceae</taxon>
        <taxon>Conexibacter</taxon>
    </lineage>
</organism>
<dbReference type="RefSeq" id="WP_318597463.1">
    <property type="nucleotide sequence ID" value="NZ_JAWSTH010000027.1"/>
</dbReference>
<dbReference type="Gene3D" id="2.60.40.10">
    <property type="entry name" value="Immunoglobulins"/>
    <property type="match status" value="1"/>
</dbReference>
<dbReference type="Gene3D" id="2.60.120.260">
    <property type="entry name" value="Galactose-binding domain-like"/>
    <property type="match status" value="2"/>
</dbReference>
<dbReference type="InterPro" id="IPR038417">
    <property type="entry name" value="Alpga-gal_N_sf"/>
</dbReference>
<keyword evidence="1" id="KW-0812">Transmembrane</keyword>
<sequence length="1275" mass="138829">MNPSHGDRPWAGADGAAAAAADPATRFCRSRTIRMPRLIRRGAPLLLAFGLTLAVAPVASAGSAGTREGDAYATRGQNACTWQIGAAGIEKRLAFDAAQGTYALTSFVNKLAATPRQYVDDGAASPEFRFRWDGQDLTGVTPGWSCRSGAVQRMREGGRPVLQLDVALTRAGVGVTKHYVVYPGQSLIREWTDYTNTGAQAKRLTNPSFVEQRLLGRAAAAGDLKLQYMTGAQPTIPGANQLVTTPLTASYARDFDSYDAAACVSDPARGDDAAARGVPDACAAGGGFNLSSYVYTPWFGVWDEAREDGLYMGFDYFGRWRAPIGARNGGQVSVSAGIPNYDSDVAPGATVRSPKAFVGTYVDDLDDMTDGLLAWQYRYLWDDTRPEYFTNIRMLGQWLAGAICFTPGTPDYAGTLQKVFGFVDQMRTIGADSYHRDCGWWDNEGDWNGPDWRLSKDYLSKYGMQQLIYFWAYVGDPSSAVRREHPDWFTPGNILDLSNPAARRWMQDLLIGKAGAYGDYAWRNDSLMVDNTSGAQQLGQDAGLRESIQRFLDACRGCAFQGVNGGGGNIGWDYLRLSSSFSFTDNAGYAEHDAVSRLFPTDKLSGIPDSWDPGACDASYNVLLQFNPDFTGDTSDPQRIECMRRLVDAYHYLVDRGVAGRWVRQYHPDATDSAERPRWFQRLSWDRKRGLLVFRAPSNCDQNGYMCTGVNGRPRAEEEQVTVHPRGLDPTTRYDVRFEFGGSPYSASGADLMRDGITMPNVPVGQLIYLNLADHPGAGTDQRAPKPPKRVRVSTGTNMNYRGVEVSWAPGSDETRVSGYDVLRDGAVIGTVSKGTYWFDHTAGASPSARYSVRTFDSDGNRSRAEGARASNRLPSLTADDAAGDGVVYSGGWLHRTDVRNASAGTLSSTSSGCHTACRGFSGVQGENGWRYQDKIGGAWQEMVNYRPSGYLGMREWHDDTPQFGGYVWPTAVHPGPGIGQDAARAWTAPRDGTLYIESQVGKLVPGGNGVVVRITKNGDTVWGPQTIAGDDLTGVAANVDGLDVSSGDVVRFEINNNGEFTSDGTKWDPEISYEPIRDLHNFAEYTFTGSQVTWYAQLGPSAGKAIVSIDGRVETVVDLYAPDENNHAIPIYTKAFGSSGRHTIRITESGERNNAANSTAISLDGFQVLTDTPRTVAGRAQGDRTTYTFTGEQFTLVGERCAACGQADVYVDGRRAGRIDTYGYRGAEMSGVALFEQSWARRKRHTVTVVPTGSKNIESAGTAIRLERGEVRGR</sequence>
<name>A0ABU4HP98_9ACTN</name>
<evidence type="ECO:0008006" key="4">
    <source>
        <dbReference type="Google" id="ProtNLM"/>
    </source>
</evidence>
<reference evidence="3" key="1">
    <citation type="submission" date="2023-07" db="EMBL/GenBank/DDBJ databases">
        <title>Conexibacter stalactiti sp. nov., isolated from stalactites in a lava cave and emended description of the genus Conexibacter.</title>
        <authorList>
            <person name="Lee S.D."/>
        </authorList>
    </citation>
    <scope>NUCLEOTIDE SEQUENCE [LARGE SCALE GENOMIC DNA]</scope>
    <source>
        <strain evidence="3">KCTC 39840</strain>
    </source>
</reference>
<evidence type="ECO:0000256" key="1">
    <source>
        <dbReference type="SAM" id="Phobius"/>
    </source>
</evidence>
<proteinExistence type="predicted"/>
<dbReference type="InterPro" id="IPR013785">
    <property type="entry name" value="Aldolase_TIM"/>
</dbReference>
<evidence type="ECO:0000313" key="3">
    <source>
        <dbReference type="Proteomes" id="UP001284601"/>
    </source>
</evidence>
<gene>
    <name evidence="2" type="ORF">R7226_12315</name>
</gene>
<keyword evidence="3" id="KW-1185">Reference proteome</keyword>
<dbReference type="Gene3D" id="3.20.20.70">
    <property type="entry name" value="Aldolase class I"/>
    <property type="match status" value="1"/>
</dbReference>
<dbReference type="InterPro" id="IPR013783">
    <property type="entry name" value="Ig-like_fold"/>
</dbReference>
<keyword evidence="1" id="KW-0472">Membrane</keyword>